<name>A0A832HZT6_UNCEI</name>
<protein>
    <submittedName>
        <fullName evidence="1">DUF885 domain-containing protein</fullName>
    </submittedName>
</protein>
<gene>
    <name evidence="1" type="ORF">ENR23_00350</name>
</gene>
<dbReference type="InterPro" id="IPR010281">
    <property type="entry name" value="DUF885"/>
</dbReference>
<dbReference type="PANTHER" id="PTHR33361">
    <property type="entry name" value="GLR0591 PROTEIN"/>
    <property type="match status" value="1"/>
</dbReference>
<sequence>MKTVVLRVALAVLVAAVVVAAAFVPSFLYGRPWTIDLFYARTFLVFIARHPEIQTALGIALPFTNAGARLEDRSAEFARREARSLARELEILRSYDTSRMSAEQRLSRDVLDRFLADQQAMNRFLFHDYPVHQMQGAHTALADLMLNLHPLRHGRDARDYVRRLEAMPRALDQIAEGLRLRAAAGVIPPRFVLVKSRAQIDSLAARAPGTHPLRARLAGAVDTLRRLDRSDRRRLVERAERALANGVLPAYRRLGALVDSLAAVATDDAGVWKLPDGDAYYDGLLRQATTTTLSADSIHALGLAEVARIRAQIAGLVRRQGGDARDLHAAVERLRTDPRHAIRHDEAGRARVLAAYRAILAAADSALASAFRRRPRAALEVRRVPTFAERGSAAAYYQGPGRDDGRPGVFYANLSDSMRTVAFDMRALAYHEGIPGHHFQIAIQQELVDVPFFRTVIPFTAYVEGWALYAERLALEMGLYPTALDSLGALRFELWRAARLVVDTGLHRKRWTREQAIAYMTREALLPDAETEVERYIVMPAQACAYKVGELEILRLRDKARAALGARFDLRDFHEVVLGHGALPLDLLERVVDDWIARGGRASAG</sequence>
<organism evidence="1">
    <name type="scientific">Eiseniibacteriota bacterium</name>
    <dbReference type="NCBI Taxonomy" id="2212470"/>
    <lineage>
        <taxon>Bacteria</taxon>
        <taxon>Candidatus Eiseniibacteriota</taxon>
    </lineage>
</organism>
<accession>A0A832HZT6</accession>
<dbReference type="EMBL" id="DSQF01000002">
    <property type="protein sequence ID" value="HGZ41878.1"/>
    <property type="molecule type" value="Genomic_DNA"/>
</dbReference>
<proteinExistence type="predicted"/>
<comment type="caution">
    <text evidence="1">The sequence shown here is derived from an EMBL/GenBank/DDBJ whole genome shotgun (WGS) entry which is preliminary data.</text>
</comment>
<dbReference type="AlphaFoldDB" id="A0A832HZT6"/>
<dbReference type="PANTHER" id="PTHR33361:SF2">
    <property type="entry name" value="DUF885 DOMAIN-CONTAINING PROTEIN"/>
    <property type="match status" value="1"/>
</dbReference>
<reference evidence="1" key="1">
    <citation type="journal article" date="2020" name="mSystems">
        <title>Genome- and Community-Level Interaction Insights into Carbon Utilization and Element Cycling Functions of Hydrothermarchaeota in Hydrothermal Sediment.</title>
        <authorList>
            <person name="Zhou Z."/>
            <person name="Liu Y."/>
            <person name="Xu W."/>
            <person name="Pan J."/>
            <person name="Luo Z.H."/>
            <person name="Li M."/>
        </authorList>
    </citation>
    <scope>NUCLEOTIDE SEQUENCE [LARGE SCALE GENOMIC DNA]</scope>
    <source>
        <strain evidence="1">SpSt-381</strain>
    </source>
</reference>
<evidence type="ECO:0000313" key="1">
    <source>
        <dbReference type="EMBL" id="HGZ41878.1"/>
    </source>
</evidence>
<dbReference type="Pfam" id="PF05960">
    <property type="entry name" value="DUF885"/>
    <property type="match status" value="1"/>
</dbReference>